<dbReference type="GO" id="GO:0005524">
    <property type="term" value="F:ATP binding"/>
    <property type="evidence" value="ECO:0007669"/>
    <property type="project" value="UniProtKB-KW"/>
</dbReference>
<dbReference type="AlphaFoldDB" id="A0A4R5ARB4"/>
<accession>A0A4R5ARB4</accession>
<reference evidence="5 6" key="1">
    <citation type="submission" date="2019-03" db="EMBL/GenBank/DDBJ databases">
        <title>Flavobacterium AT-3-2 sp. nov., isolated from arctic soil.</title>
        <authorList>
            <person name="Chaudhary D.K."/>
        </authorList>
    </citation>
    <scope>NUCLEOTIDE SEQUENCE [LARGE SCALE GENOMIC DNA]</scope>
    <source>
        <strain evidence="5 6">AT-3-2</strain>
    </source>
</reference>
<dbReference type="OrthoDB" id="9802264at2"/>
<keyword evidence="3 5" id="KW-0067">ATP-binding</keyword>
<proteinExistence type="predicted"/>
<sequence>MMQEKPTTDTTPISKSEAPVIEIKDLYKSFGKNEVLKGVTFSVKKGENLVVLGKSGSGKSIAIKCLVGLVSADKGIINVFGTDITKLNNNELNEIRIRIGFLFQNAALYDSMSVRENLGFTLKRHAKDLSAEDLENRIIDVLESVGLGEAIDKMPSELSGGMRKRIGLARTLILKPEIILYDEPTTGLDTITSREISELMMEIQKKNKTSSIIITHDMPCAKRTSDRIIILKDGVIHIEGTYEELEKSEDEWVRSFFI</sequence>
<comment type="caution">
    <text evidence="5">The sequence shown here is derived from an EMBL/GenBank/DDBJ whole genome shotgun (WGS) entry which is preliminary data.</text>
</comment>
<evidence type="ECO:0000256" key="3">
    <source>
        <dbReference type="ARBA" id="ARBA00022840"/>
    </source>
</evidence>
<dbReference type="EMBL" id="SMFM01000005">
    <property type="protein sequence ID" value="TDD75471.1"/>
    <property type="molecule type" value="Genomic_DNA"/>
</dbReference>
<keyword evidence="1" id="KW-0813">Transport</keyword>
<dbReference type="GO" id="GO:0016887">
    <property type="term" value="F:ATP hydrolysis activity"/>
    <property type="evidence" value="ECO:0007669"/>
    <property type="project" value="InterPro"/>
</dbReference>
<organism evidence="5 6">
    <name type="scientific">Flavobacterium caseinilyticum</name>
    <dbReference type="NCBI Taxonomy" id="2541732"/>
    <lineage>
        <taxon>Bacteria</taxon>
        <taxon>Pseudomonadati</taxon>
        <taxon>Bacteroidota</taxon>
        <taxon>Flavobacteriia</taxon>
        <taxon>Flavobacteriales</taxon>
        <taxon>Flavobacteriaceae</taxon>
        <taxon>Flavobacterium</taxon>
    </lineage>
</organism>
<protein>
    <submittedName>
        <fullName evidence="5">ATP-binding cassette domain-containing protein</fullName>
    </submittedName>
</protein>
<feature type="domain" description="ABC transporter" evidence="4">
    <location>
        <begin position="21"/>
        <end position="258"/>
    </location>
</feature>
<keyword evidence="2" id="KW-0547">Nucleotide-binding</keyword>
<dbReference type="PANTHER" id="PTHR43023">
    <property type="entry name" value="PROTEIN TRIGALACTOSYLDIACYLGLYCEROL 3, CHLOROPLASTIC"/>
    <property type="match status" value="1"/>
</dbReference>
<dbReference type="SUPFAM" id="SSF52540">
    <property type="entry name" value="P-loop containing nucleoside triphosphate hydrolases"/>
    <property type="match status" value="1"/>
</dbReference>
<dbReference type="InterPro" id="IPR017871">
    <property type="entry name" value="ABC_transporter-like_CS"/>
</dbReference>
<keyword evidence="6" id="KW-1185">Reference proteome</keyword>
<dbReference type="Gene3D" id="3.40.50.300">
    <property type="entry name" value="P-loop containing nucleotide triphosphate hydrolases"/>
    <property type="match status" value="1"/>
</dbReference>
<dbReference type="SMART" id="SM00382">
    <property type="entry name" value="AAA"/>
    <property type="match status" value="1"/>
</dbReference>
<dbReference type="Proteomes" id="UP000295278">
    <property type="component" value="Unassembled WGS sequence"/>
</dbReference>
<dbReference type="PROSITE" id="PS50893">
    <property type="entry name" value="ABC_TRANSPORTER_2"/>
    <property type="match status" value="1"/>
</dbReference>
<dbReference type="RefSeq" id="WP_131909885.1">
    <property type="nucleotide sequence ID" value="NZ_SMFM01000005.1"/>
</dbReference>
<evidence type="ECO:0000259" key="4">
    <source>
        <dbReference type="PROSITE" id="PS50893"/>
    </source>
</evidence>
<dbReference type="PANTHER" id="PTHR43023:SF6">
    <property type="entry name" value="INTERMEMBRANE PHOSPHOLIPID TRANSPORT SYSTEM ATP-BINDING PROTEIN MLAF"/>
    <property type="match status" value="1"/>
</dbReference>
<evidence type="ECO:0000256" key="2">
    <source>
        <dbReference type="ARBA" id="ARBA00022741"/>
    </source>
</evidence>
<dbReference type="InterPro" id="IPR003439">
    <property type="entry name" value="ABC_transporter-like_ATP-bd"/>
</dbReference>
<dbReference type="PROSITE" id="PS00211">
    <property type="entry name" value="ABC_TRANSPORTER_1"/>
    <property type="match status" value="1"/>
</dbReference>
<evidence type="ECO:0000313" key="6">
    <source>
        <dbReference type="Proteomes" id="UP000295278"/>
    </source>
</evidence>
<dbReference type="InterPro" id="IPR003593">
    <property type="entry name" value="AAA+_ATPase"/>
</dbReference>
<evidence type="ECO:0000256" key="1">
    <source>
        <dbReference type="ARBA" id="ARBA00022448"/>
    </source>
</evidence>
<evidence type="ECO:0000313" key="5">
    <source>
        <dbReference type="EMBL" id="TDD75471.1"/>
    </source>
</evidence>
<dbReference type="Pfam" id="PF00005">
    <property type="entry name" value="ABC_tran"/>
    <property type="match status" value="1"/>
</dbReference>
<name>A0A4R5ARB4_9FLAO</name>
<dbReference type="InterPro" id="IPR027417">
    <property type="entry name" value="P-loop_NTPase"/>
</dbReference>
<gene>
    <name evidence="5" type="ORF">E0F89_11300</name>
</gene>